<dbReference type="EMBL" id="JAQRFI010000019">
    <property type="protein sequence ID" value="MDC9589610.1"/>
    <property type="molecule type" value="Genomic_DNA"/>
</dbReference>
<keyword evidence="2" id="KW-1185">Reference proteome</keyword>
<protein>
    <submittedName>
        <fullName evidence="1">Uncharacterized protein</fullName>
    </submittedName>
</protein>
<dbReference type="Proteomes" id="UP001217178">
    <property type="component" value="Unassembled WGS sequence"/>
</dbReference>
<proteinExistence type="predicted"/>
<organism evidence="1 2">
    <name type="scientific">Xenorhabdus yunnanensis</name>
    <dbReference type="NCBI Taxonomy" id="3025878"/>
    <lineage>
        <taxon>Bacteria</taxon>
        <taxon>Pseudomonadati</taxon>
        <taxon>Pseudomonadota</taxon>
        <taxon>Gammaproteobacteria</taxon>
        <taxon>Enterobacterales</taxon>
        <taxon>Morganellaceae</taxon>
        <taxon>Xenorhabdus</taxon>
    </lineage>
</organism>
<evidence type="ECO:0000313" key="2">
    <source>
        <dbReference type="Proteomes" id="UP001217178"/>
    </source>
</evidence>
<dbReference type="RefSeq" id="WP_273554948.1">
    <property type="nucleotide sequence ID" value="NZ_JAQRFI010000019.1"/>
</dbReference>
<evidence type="ECO:0000313" key="1">
    <source>
        <dbReference type="EMBL" id="MDC9589610.1"/>
    </source>
</evidence>
<reference evidence="1 2" key="1">
    <citation type="submission" date="2023-02" db="EMBL/GenBank/DDBJ databases">
        <title>Entomopathogenic bacteria.</title>
        <authorList>
            <person name="Machado R.A."/>
        </authorList>
    </citation>
    <scope>NUCLEOTIDE SEQUENCE [LARGE SCALE GENOMIC DNA]</scope>
    <source>
        <strain evidence="1 2">XENO-10</strain>
    </source>
</reference>
<name>A0ABT5LF44_9GAMM</name>
<sequence>MDYQVKASPNLDKNRSYFLQMAALHELQNSIQQ</sequence>
<gene>
    <name evidence="1" type="ORF">PSI23_09905</name>
</gene>
<comment type="caution">
    <text evidence="1">The sequence shown here is derived from an EMBL/GenBank/DDBJ whole genome shotgun (WGS) entry which is preliminary data.</text>
</comment>
<accession>A0ABT5LF44</accession>